<evidence type="ECO:0000313" key="5">
    <source>
        <dbReference type="Proteomes" id="UP000316095"/>
    </source>
</evidence>
<reference evidence="4 5" key="1">
    <citation type="submission" date="2019-02" db="EMBL/GenBank/DDBJ databases">
        <title>Deep-cultivation of Planctomycetes and their phenomic and genomic characterization uncovers novel biology.</title>
        <authorList>
            <person name="Wiegand S."/>
            <person name="Jogler M."/>
            <person name="Boedeker C."/>
            <person name="Pinto D."/>
            <person name="Vollmers J."/>
            <person name="Rivas-Marin E."/>
            <person name="Kohn T."/>
            <person name="Peeters S.H."/>
            <person name="Heuer A."/>
            <person name="Rast P."/>
            <person name="Oberbeckmann S."/>
            <person name="Bunk B."/>
            <person name="Jeske O."/>
            <person name="Meyerdierks A."/>
            <person name="Storesund J.E."/>
            <person name="Kallscheuer N."/>
            <person name="Luecker S."/>
            <person name="Lage O.M."/>
            <person name="Pohl T."/>
            <person name="Merkel B.J."/>
            <person name="Hornburger P."/>
            <person name="Mueller R.-W."/>
            <person name="Bruemmer F."/>
            <person name="Labrenz M."/>
            <person name="Spormann A.M."/>
            <person name="Op Den Camp H."/>
            <person name="Overmann J."/>
            <person name="Amann R."/>
            <person name="Jetten M.S.M."/>
            <person name="Mascher T."/>
            <person name="Medema M.H."/>
            <person name="Devos D.P."/>
            <person name="Kaster A.-K."/>
            <person name="Ovreas L."/>
            <person name="Rohde M."/>
            <person name="Galperin M.Y."/>
            <person name="Jogler C."/>
        </authorList>
    </citation>
    <scope>NUCLEOTIDE SEQUENCE [LARGE SCALE GENOMIC DNA]</scope>
    <source>
        <strain evidence="4 5">Pan54</strain>
    </source>
</reference>
<dbReference type="GO" id="GO:0016020">
    <property type="term" value="C:membrane"/>
    <property type="evidence" value="ECO:0007669"/>
    <property type="project" value="InterPro"/>
</dbReference>
<keyword evidence="5" id="KW-1185">Reference proteome</keyword>
<evidence type="ECO:0000256" key="1">
    <source>
        <dbReference type="ARBA" id="ARBA00022827"/>
    </source>
</evidence>
<evidence type="ECO:0000259" key="3">
    <source>
        <dbReference type="PROSITE" id="PS51387"/>
    </source>
</evidence>
<dbReference type="InterPro" id="IPR016171">
    <property type="entry name" value="Vanillyl_alc_oxidase_C-sub2"/>
</dbReference>
<dbReference type="InterPro" id="IPR007173">
    <property type="entry name" value="ALO_C"/>
</dbReference>
<dbReference type="GO" id="GO:0003885">
    <property type="term" value="F:D-arabinono-1,4-lactone oxidase activity"/>
    <property type="evidence" value="ECO:0007669"/>
    <property type="project" value="InterPro"/>
</dbReference>
<dbReference type="OrthoDB" id="9800184at2"/>
<dbReference type="RefSeq" id="WP_146506046.1">
    <property type="nucleotide sequence ID" value="NZ_SJPG01000001.1"/>
</dbReference>
<dbReference type="PANTHER" id="PTHR43762:SF1">
    <property type="entry name" value="D-ARABINONO-1,4-LACTONE OXIDASE"/>
    <property type="match status" value="1"/>
</dbReference>
<keyword evidence="1" id="KW-0274">FAD</keyword>
<dbReference type="InterPro" id="IPR006094">
    <property type="entry name" value="Oxid_FAD_bind_N"/>
</dbReference>
<dbReference type="PANTHER" id="PTHR43762">
    <property type="entry name" value="L-GULONOLACTONE OXIDASE"/>
    <property type="match status" value="1"/>
</dbReference>
<dbReference type="Gene3D" id="1.10.45.10">
    <property type="entry name" value="Vanillyl-alcohol Oxidase, Chain A, domain 4"/>
    <property type="match status" value="1"/>
</dbReference>
<dbReference type="EC" id="1.1.2.-" evidence="4"/>
<dbReference type="Proteomes" id="UP000316095">
    <property type="component" value="Unassembled WGS sequence"/>
</dbReference>
<dbReference type="InterPro" id="IPR016166">
    <property type="entry name" value="FAD-bd_PCMH"/>
</dbReference>
<dbReference type="InterPro" id="IPR016169">
    <property type="entry name" value="FAD-bd_PCMH_sub2"/>
</dbReference>
<keyword evidence="2 4" id="KW-0560">Oxidoreductase</keyword>
<dbReference type="PROSITE" id="PS51387">
    <property type="entry name" value="FAD_PCMH"/>
    <property type="match status" value="1"/>
</dbReference>
<comment type="caution">
    <text evidence="4">The sequence shown here is derived from an EMBL/GenBank/DDBJ whole genome shotgun (WGS) entry which is preliminary data.</text>
</comment>
<dbReference type="Pfam" id="PF01565">
    <property type="entry name" value="FAD_binding_4"/>
    <property type="match status" value="1"/>
</dbReference>
<dbReference type="InterPro" id="IPR016167">
    <property type="entry name" value="FAD-bd_PCMH_sub1"/>
</dbReference>
<keyword evidence="1" id="KW-0285">Flavoprotein</keyword>
<dbReference type="InterPro" id="IPR036318">
    <property type="entry name" value="FAD-bd_PCMH-like_sf"/>
</dbReference>
<dbReference type="AlphaFoldDB" id="A0A5C5XMD8"/>
<accession>A0A5C5XMD8</accession>
<dbReference type="GO" id="GO:0071949">
    <property type="term" value="F:FAD binding"/>
    <property type="evidence" value="ECO:0007669"/>
    <property type="project" value="InterPro"/>
</dbReference>
<dbReference type="PIRSF" id="PIRSF000136">
    <property type="entry name" value="LGO_GLO"/>
    <property type="match status" value="1"/>
</dbReference>
<sequence>MKYITNFGGNISFQPCHYAEPESEQELTELLEQHRNGSIRVIASGHSWSDLIISQDLLINMKHFRSISVSGEGADTEVTVGAGCQIKDLLKDLNQKGLTLPSVGLITEQTISGATATGTHGSGKHSLSHYLKEIKIACYAEPDRKATVQVINSGDELKAARCSLGMMGVIVSVTLPCLPQYQVQDQATEYSTLEEVLLARENFPLQQFFLFPYRWKYFAQNRCVSQSKSSKSAWLYHLYWYFGIDCGMHIAIKIFACWFYTRSGVHWLYRWLLPLFVPTWWKVTNRSDRMLVMEHELFCHLELELFVPDVHLKESAAFLELVIKIADGQEVKIPEDFMQKLHKANLVKSLQHLRGGYSQHYPICFRRILRDETLISMASGEYESWYSISLITYHKSRTEFYKFASFLATAYRQLFDGRIHWGKWYPFNQQETIKAYPQLHRFREICKHYDPEGVFGNDFTQNIIMGENSLKESPQS</sequence>
<evidence type="ECO:0000256" key="2">
    <source>
        <dbReference type="ARBA" id="ARBA00023002"/>
    </source>
</evidence>
<protein>
    <submittedName>
        <fullName evidence="4">L-gulono-1,4-lactone dehydrogenase</fullName>
        <ecNumber evidence="4">1.1.2.-</ecNumber>
    </submittedName>
</protein>
<evidence type="ECO:0000313" key="4">
    <source>
        <dbReference type="EMBL" id="TWT64327.1"/>
    </source>
</evidence>
<dbReference type="EMBL" id="SJPG01000001">
    <property type="protein sequence ID" value="TWT64327.1"/>
    <property type="molecule type" value="Genomic_DNA"/>
</dbReference>
<dbReference type="Gene3D" id="3.30.43.10">
    <property type="entry name" value="Uridine Diphospho-n-acetylenolpyruvylglucosamine Reductase, domain 2"/>
    <property type="match status" value="1"/>
</dbReference>
<dbReference type="Gene3D" id="3.30.465.10">
    <property type="match status" value="1"/>
</dbReference>
<dbReference type="InterPro" id="IPR010031">
    <property type="entry name" value="FAD_lactone_oxidase-like"/>
</dbReference>
<feature type="domain" description="FAD-binding PCMH-type" evidence="3">
    <location>
        <begin position="11"/>
        <end position="180"/>
    </location>
</feature>
<dbReference type="Pfam" id="PF04030">
    <property type="entry name" value="ALO"/>
    <property type="match status" value="1"/>
</dbReference>
<name>A0A5C5XMD8_9PLAN</name>
<organism evidence="4 5">
    <name type="scientific">Rubinisphaera italica</name>
    <dbReference type="NCBI Taxonomy" id="2527969"/>
    <lineage>
        <taxon>Bacteria</taxon>
        <taxon>Pseudomonadati</taxon>
        <taxon>Planctomycetota</taxon>
        <taxon>Planctomycetia</taxon>
        <taxon>Planctomycetales</taxon>
        <taxon>Planctomycetaceae</taxon>
        <taxon>Rubinisphaera</taxon>
    </lineage>
</organism>
<gene>
    <name evidence="4" type="ORF">Pan54_50890</name>
</gene>
<dbReference type="SUPFAM" id="SSF56176">
    <property type="entry name" value="FAD-binding/transporter-associated domain-like"/>
    <property type="match status" value="1"/>
</dbReference>
<proteinExistence type="predicted"/>